<dbReference type="EMBL" id="CP144745">
    <property type="protein sequence ID" value="WVZ50579.1"/>
    <property type="molecule type" value="Genomic_DNA"/>
</dbReference>
<evidence type="ECO:0000313" key="3">
    <source>
        <dbReference type="Proteomes" id="UP001341281"/>
    </source>
</evidence>
<gene>
    <name evidence="2" type="ORF">U9M48_001820</name>
</gene>
<dbReference type="Proteomes" id="UP001341281">
    <property type="component" value="Chromosome 01"/>
</dbReference>
<accession>A0AAQ3PG90</accession>
<organism evidence="2 3">
    <name type="scientific">Paspalum notatum var. saurae</name>
    <dbReference type="NCBI Taxonomy" id="547442"/>
    <lineage>
        <taxon>Eukaryota</taxon>
        <taxon>Viridiplantae</taxon>
        <taxon>Streptophyta</taxon>
        <taxon>Embryophyta</taxon>
        <taxon>Tracheophyta</taxon>
        <taxon>Spermatophyta</taxon>
        <taxon>Magnoliopsida</taxon>
        <taxon>Liliopsida</taxon>
        <taxon>Poales</taxon>
        <taxon>Poaceae</taxon>
        <taxon>PACMAD clade</taxon>
        <taxon>Panicoideae</taxon>
        <taxon>Andropogonodae</taxon>
        <taxon>Paspaleae</taxon>
        <taxon>Paspalinae</taxon>
        <taxon>Paspalum</taxon>
    </lineage>
</organism>
<reference evidence="2 3" key="1">
    <citation type="submission" date="2024-02" db="EMBL/GenBank/DDBJ databases">
        <title>High-quality chromosome-scale genome assembly of Pensacola bahiagrass (Paspalum notatum Flugge var. saurae).</title>
        <authorList>
            <person name="Vega J.M."/>
            <person name="Podio M."/>
            <person name="Orjuela J."/>
            <person name="Siena L.A."/>
            <person name="Pessino S.C."/>
            <person name="Combes M.C."/>
            <person name="Mariac C."/>
            <person name="Albertini E."/>
            <person name="Pupilli F."/>
            <person name="Ortiz J.P.A."/>
            <person name="Leblanc O."/>
        </authorList>
    </citation>
    <scope>NUCLEOTIDE SEQUENCE [LARGE SCALE GENOMIC DNA]</scope>
    <source>
        <strain evidence="2">R1</strain>
        <tissue evidence="2">Leaf</tissue>
    </source>
</reference>
<dbReference type="AlphaFoldDB" id="A0AAQ3PG90"/>
<protein>
    <submittedName>
        <fullName evidence="2">Uncharacterized protein</fullName>
    </submittedName>
</protein>
<sequence length="144" mass="16098">MAAGSTEASGRRRDHSLSRLRGLCDICDDLSWLRRPAQYRRSSQPRTTAAPHPTPRSSLVDDSDADLSPQLVSPPVATFAPIHKLYAIYLSECSLQIGADCLLPEGADFSNKFRNCVNQTLPEIVSVDVERFRVWRDFMGVHKI</sequence>
<evidence type="ECO:0000256" key="1">
    <source>
        <dbReference type="SAM" id="MobiDB-lite"/>
    </source>
</evidence>
<name>A0AAQ3PG90_PASNO</name>
<feature type="region of interest" description="Disordered" evidence="1">
    <location>
        <begin position="38"/>
        <end position="66"/>
    </location>
</feature>
<evidence type="ECO:0000313" key="2">
    <source>
        <dbReference type="EMBL" id="WVZ50579.1"/>
    </source>
</evidence>
<keyword evidence="3" id="KW-1185">Reference proteome</keyword>
<feature type="compositionally biased region" description="Low complexity" evidence="1">
    <location>
        <begin position="45"/>
        <end position="60"/>
    </location>
</feature>
<proteinExistence type="predicted"/>